<keyword evidence="2" id="KW-1185">Reference proteome</keyword>
<organism evidence="1 2">
    <name type="scientific">Ixodes persulcatus</name>
    <name type="common">Taiga tick</name>
    <dbReference type="NCBI Taxonomy" id="34615"/>
    <lineage>
        <taxon>Eukaryota</taxon>
        <taxon>Metazoa</taxon>
        <taxon>Ecdysozoa</taxon>
        <taxon>Arthropoda</taxon>
        <taxon>Chelicerata</taxon>
        <taxon>Arachnida</taxon>
        <taxon>Acari</taxon>
        <taxon>Parasitiformes</taxon>
        <taxon>Ixodida</taxon>
        <taxon>Ixodoidea</taxon>
        <taxon>Ixodidae</taxon>
        <taxon>Ixodinae</taxon>
        <taxon>Ixodes</taxon>
    </lineage>
</organism>
<evidence type="ECO:0000313" key="2">
    <source>
        <dbReference type="Proteomes" id="UP000805193"/>
    </source>
</evidence>
<name>A0AC60R3X5_IXOPE</name>
<comment type="caution">
    <text evidence="1">The sequence shown here is derived from an EMBL/GenBank/DDBJ whole genome shotgun (WGS) entry which is preliminary data.</text>
</comment>
<evidence type="ECO:0000313" key="1">
    <source>
        <dbReference type="EMBL" id="KAG0445722.1"/>
    </source>
</evidence>
<proteinExistence type="predicted"/>
<protein>
    <submittedName>
        <fullName evidence="1">Uncharacterized protein</fullName>
    </submittedName>
</protein>
<dbReference type="EMBL" id="JABSTQ010000049">
    <property type="protein sequence ID" value="KAG0445722.1"/>
    <property type="molecule type" value="Genomic_DNA"/>
</dbReference>
<gene>
    <name evidence="1" type="ORF">HPB47_016297</name>
</gene>
<feature type="non-terminal residue" evidence="1">
    <location>
        <position position="1"/>
    </location>
</feature>
<sequence>GGLAKRKAIRLLSKARTFAEEDAASAPFTSRVHDASRDPARRTQTTAHGSQQHRNDPESTENSPAEGTILCADPLAETGSLIDGRQDIDGRREQARAGAPLEKLPGQLGQTSGESRDAAFHAGCVPRDSSQVLSRAKLQFLPGAAIVVKRCRGPAPLARRSQGDFGTAAPASGHDATPRRRGDASKDDRQRSPNSSTVARETAPKAVGASAARVSLMVLSRNRSVGVVFRQHDTSGARHPKLPAMRAKAQERSRPRFPGKSGTLTFFRELTKSEA</sequence>
<reference evidence="1 2" key="1">
    <citation type="journal article" date="2020" name="Cell">
        <title>Large-Scale Comparative Analyses of Tick Genomes Elucidate Their Genetic Diversity and Vector Capacities.</title>
        <authorList>
            <consortium name="Tick Genome and Microbiome Consortium (TIGMIC)"/>
            <person name="Jia N."/>
            <person name="Wang J."/>
            <person name="Shi W."/>
            <person name="Du L."/>
            <person name="Sun Y."/>
            <person name="Zhan W."/>
            <person name="Jiang J.F."/>
            <person name="Wang Q."/>
            <person name="Zhang B."/>
            <person name="Ji P."/>
            <person name="Bell-Sakyi L."/>
            <person name="Cui X.M."/>
            <person name="Yuan T.T."/>
            <person name="Jiang B.G."/>
            <person name="Yang W.F."/>
            <person name="Lam T.T."/>
            <person name="Chang Q.C."/>
            <person name="Ding S.J."/>
            <person name="Wang X.J."/>
            <person name="Zhu J.G."/>
            <person name="Ruan X.D."/>
            <person name="Zhao L."/>
            <person name="Wei J.T."/>
            <person name="Ye R.Z."/>
            <person name="Que T.C."/>
            <person name="Du C.H."/>
            <person name="Zhou Y.H."/>
            <person name="Cheng J.X."/>
            <person name="Dai P.F."/>
            <person name="Guo W.B."/>
            <person name="Han X.H."/>
            <person name="Huang E.J."/>
            <person name="Li L.F."/>
            <person name="Wei W."/>
            <person name="Gao Y.C."/>
            <person name="Liu J.Z."/>
            <person name="Shao H.Z."/>
            <person name="Wang X."/>
            <person name="Wang C.C."/>
            <person name="Yang T.C."/>
            <person name="Huo Q.B."/>
            <person name="Li W."/>
            <person name="Chen H.Y."/>
            <person name="Chen S.E."/>
            <person name="Zhou L.G."/>
            <person name="Ni X.B."/>
            <person name="Tian J.H."/>
            <person name="Sheng Y."/>
            <person name="Liu T."/>
            <person name="Pan Y.S."/>
            <person name="Xia L.Y."/>
            <person name="Li J."/>
            <person name="Zhao F."/>
            <person name="Cao W.C."/>
        </authorList>
    </citation>
    <scope>NUCLEOTIDE SEQUENCE [LARGE SCALE GENOMIC DNA]</scope>
    <source>
        <strain evidence="1">Iper-2018</strain>
    </source>
</reference>
<dbReference type="Proteomes" id="UP000805193">
    <property type="component" value="Unassembled WGS sequence"/>
</dbReference>
<accession>A0AC60R3X5</accession>